<protein>
    <recommendedName>
        <fullName evidence="1">Peptidase M16 N-terminal domain-containing protein</fullName>
    </recommendedName>
</protein>
<organism evidence="2 3">
    <name type="scientific">Meloidogyne enterolobii</name>
    <name type="common">Root-knot nematode worm</name>
    <name type="synonym">Meloidogyne mayaguensis</name>
    <dbReference type="NCBI Taxonomy" id="390850"/>
    <lineage>
        <taxon>Eukaryota</taxon>
        <taxon>Metazoa</taxon>
        <taxon>Ecdysozoa</taxon>
        <taxon>Nematoda</taxon>
        <taxon>Chromadorea</taxon>
        <taxon>Rhabditida</taxon>
        <taxon>Tylenchina</taxon>
        <taxon>Tylenchomorpha</taxon>
        <taxon>Tylenchoidea</taxon>
        <taxon>Meloidogynidae</taxon>
        <taxon>Meloidogyninae</taxon>
        <taxon>Meloidogyne</taxon>
    </lineage>
</organism>
<reference evidence="2 3" key="1">
    <citation type="submission" date="2020-08" db="EMBL/GenBank/DDBJ databases">
        <authorList>
            <person name="Koutsovoulos G."/>
            <person name="Danchin GJ E."/>
        </authorList>
    </citation>
    <scope>NUCLEOTIDE SEQUENCE [LARGE SCALE GENOMIC DNA]</scope>
</reference>
<dbReference type="Proteomes" id="UP000580250">
    <property type="component" value="Unassembled WGS sequence"/>
</dbReference>
<evidence type="ECO:0000259" key="1">
    <source>
        <dbReference type="Pfam" id="PF00675"/>
    </source>
</evidence>
<dbReference type="GO" id="GO:0046872">
    <property type="term" value="F:metal ion binding"/>
    <property type="evidence" value="ECO:0007669"/>
    <property type="project" value="InterPro"/>
</dbReference>
<dbReference type="PANTHER" id="PTHR43016:SF16">
    <property type="entry name" value="METALLOPROTEASE, PUTATIVE (AFU_ORTHOLOGUE AFUA_4G07610)-RELATED"/>
    <property type="match status" value="1"/>
</dbReference>
<dbReference type="SUPFAM" id="SSF63411">
    <property type="entry name" value="LuxS/MPP-like metallohydrolase"/>
    <property type="match status" value="1"/>
</dbReference>
<feature type="domain" description="Peptidase M16 N-terminal" evidence="1">
    <location>
        <begin position="46"/>
        <end position="135"/>
    </location>
</feature>
<dbReference type="PANTHER" id="PTHR43016">
    <property type="entry name" value="PRESEQUENCE PROTEASE"/>
    <property type="match status" value="1"/>
</dbReference>
<dbReference type="Gene3D" id="3.30.830.10">
    <property type="entry name" value="Metalloenzyme, LuxS/M16 peptidase-like"/>
    <property type="match status" value="1"/>
</dbReference>
<evidence type="ECO:0000313" key="2">
    <source>
        <dbReference type="EMBL" id="CAD2183428.1"/>
    </source>
</evidence>
<dbReference type="EMBL" id="CAJEWN010000468">
    <property type="protein sequence ID" value="CAD2183428.1"/>
    <property type="molecule type" value="Genomic_DNA"/>
</dbReference>
<proteinExistence type="predicted"/>
<gene>
    <name evidence="2" type="ORF">MENT_LOCUS35722</name>
</gene>
<dbReference type="InterPro" id="IPR011249">
    <property type="entry name" value="Metalloenz_LuxS/M16"/>
</dbReference>
<dbReference type="Pfam" id="PF00675">
    <property type="entry name" value="Peptidase_M16"/>
    <property type="match status" value="1"/>
</dbReference>
<comment type="caution">
    <text evidence="2">The sequence shown here is derived from an EMBL/GenBank/DDBJ whole genome shotgun (WGS) entry which is preliminary data.</text>
</comment>
<evidence type="ECO:0000313" key="3">
    <source>
        <dbReference type="Proteomes" id="UP000580250"/>
    </source>
</evidence>
<dbReference type="InterPro" id="IPR011765">
    <property type="entry name" value="Pept_M16_N"/>
</dbReference>
<dbReference type="AlphaFoldDB" id="A0A6V7W9K5"/>
<sequence>MFVQITSANLYNNEIKLFKSNRSKLTVAITNCRGPIIRANFHFVTEASDDSGIPHMLEHCIFYGCQLHNGKGILDIASNLNYVVDTNASTTQDSTSYYFDCANFTGFINAFKLFFEHLMSPMLEINNYKTEVHSIDGEGLDIGVLYSEISGVERNFKRIVNNRTKKMLYGNSSVYSYNTGGLLNEIRSGCHIEKICHIEKNKLRQLINDKAKDPEIPTYQRNTGDAFAFVKLNSEEAANCLIARLNESKLEGCDHVHASFIPNFGISCSLDPNAPLSGNSVDELKAAEGPDPCGGPLDGSCERRGHGWEEDDHYDDFTSDPVSWYGHEKFGITDDSIKRKGWGTEQDNVESCGTDSSAPVKKYEENNGQQLYASGIKEEREGRVYLSESCGVDNKKE</sequence>
<name>A0A6V7W9K5_MELEN</name>
<accession>A0A6V7W9K5</accession>
<dbReference type="OrthoDB" id="5809639at2759"/>